<organism evidence="1 2">
    <name type="scientific">Streptomyces axinellae</name>
    <dbReference type="NCBI Taxonomy" id="552788"/>
    <lineage>
        <taxon>Bacteria</taxon>
        <taxon>Bacillati</taxon>
        <taxon>Actinomycetota</taxon>
        <taxon>Actinomycetes</taxon>
        <taxon>Kitasatosporales</taxon>
        <taxon>Streptomycetaceae</taxon>
        <taxon>Streptomyces</taxon>
    </lineage>
</organism>
<evidence type="ECO:0000313" key="1">
    <source>
        <dbReference type="EMBL" id="GAA2607328.1"/>
    </source>
</evidence>
<dbReference type="RefSeq" id="WP_344564494.1">
    <property type="nucleotide sequence ID" value="NZ_BAAARJ010000006.1"/>
</dbReference>
<keyword evidence="2" id="KW-1185">Reference proteome</keyword>
<evidence type="ECO:0000313" key="2">
    <source>
        <dbReference type="Proteomes" id="UP001501447"/>
    </source>
</evidence>
<dbReference type="InterPro" id="IPR049807">
    <property type="entry name" value="DpdD-like"/>
</dbReference>
<dbReference type="EMBL" id="BAAARJ010000006">
    <property type="protein sequence ID" value="GAA2607328.1"/>
    <property type="molecule type" value="Genomic_DNA"/>
</dbReference>
<name>A0ABN3PXI8_9ACTN</name>
<dbReference type="NCBIfam" id="NF041061">
    <property type="entry name" value="DpdD"/>
    <property type="match status" value="1"/>
</dbReference>
<dbReference type="Proteomes" id="UP001501447">
    <property type="component" value="Unassembled WGS sequence"/>
</dbReference>
<reference evidence="1 2" key="1">
    <citation type="journal article" date="2019" name="Int. J. Syst. Evol. Microbiol.">
        <title>The Global Catalogue of Microorganisms (GCM) 10K type strain sequencing project: providing services to taxonomists for standard genome sequencing and annotation.</title>
        <authorList>
            <consortium name="The Broad Institute Genomics Platform"/>
            <consortium name="The Broad Institute Genome Sequencing Center for Infectious Disease"/>
            <person name="Wu L."/>
            <person name="Ma J."/>
        </authorList>
    </citation>
    <scope>NUCLEOTIDE SEQUENCE [LARGE SCALE GENOMIC DNA]</scope>
    <source>
        <strain evidence="1 2">JCM 16373</strain>
    </source>
</reference>
<protein>
    <submittedName>
        <fullName evidence="1">Uncharacterized protein</fullName>
    </submittedName>
</protein>
<proteinExistence type="predicted"/>
<comment type="caution">
    <text evidence="1">The sequence shown here is derived from an EMBL/GenBank/DDBJ whole genome shotgun (WGS) entry which is preliminary data.</text>
</comment>
<sequence>MSQPNEQKQAALEGFLQRFFGPGNMVWPGMDPQYRHKDRTLPFVEALRRGDDAPVVLPRVYQGRDRFVVYVIAQEPGERARTAELIRAFAGPTYIAYDEQVGIQPTWLDPDDPVEQAIREFAGERTTFRLETGLTLEHRRNLAEALGLMQRTQASRPARLWRSTKPIGRLLAEFDASLCAGAETASNVVLEHLAAAGGVTAANLANLRIKRLDRLGQSAAILQLPELVDVIRQDPPLPVKEAILNAVYAQVQEPLTVGDLPVARARLEERGRFVPALLQADAGLLDARAVTVLLMAATLLEDLPALRRLVKTVERGSQRAELPSLVWEDAQRLLADTQEAAVPLESGPAAQTAGDPPDPSPKAIDSWEAFLAAVAAGSSEGKTAVDERAWTAWAPPAAEDAALAEFLDGLADQPADEVWRTVGSFIDAVGYQAPAGRTAHAYIRNAVTFDRFGPGDLAALQALAEIALRAAPSAQTYAELLDDIGAYRNRWVSPERAAIALDFVDRLFLAACPDVEARSKLAYGLLEPLWRHQGRLSEADLAFAKRLSRELGIDFPWRDRAGTGGEREVALADLPPMKVLLYSLDEAVLARCVEEIEHLAPAVSAATASDHVGSTQLRHKARAADLVVLATRCAKHAATGFITQHARTKHIHYADGSGSASLLRATAQGLRAAASQ</sequence>
<accession>A0ABN3PXI8</accession>
<gene>
    <name evidence="1" type="ORF">GCM10009863_20930</name>
</gene>